<keyword evidence="4" id="KW-1185">Reference proteome</keyword>
<evidence type="ECO:0000313" key="4">
    <source>
        <dbReference type="Proteomes" id="UP000683429"/>
    </source>
</evidence>
<dbReference type="Pfam" id="PF17420">
    <property type="entry name" value="GP17"/>
    <property type="match status" value="1"/>
</dbReference>
<organism evidence="2 3">
    <name type="scientific">Paenibacillus sophorae</name>
    <dbReference type="NCBI Taxonomy" id="1333845"/>
    <lineage>
        <taxon>Bacteria</taxon>
        <taxon>Bacillati</taxon>
        <taxon>Bacillota</taxon>
        <taxon>Bacilli</taxon>
        <taxon>Bacillales</taxon>
        <taxon>Paenibacillaceae</taxon>
        <taxon>Paenibacillus</taxon>
    </lineage>
</organism>
<proteinExistence type="predicted"/>
<evidence type="ECO:0000313" key="1">
    <source>
        <dbReference type="EMBL" id="QWU14279.1"/>
    </source>
</evidence>
<dbReference type="RefSeq" id="WP_051499294.1">
    <property type="nucleotide sequence ID" value="NZ_CP076607.1"/>
</dbReference>
<sequence>MSNKKLRIVHYPQIGAKPFEVEAGNLQEARLLYNTLADYDLFHYENRIKPDYANTTVVEEWSEEDKEWVGWSDDKTGIDDINEYFEFIKEEER</sequence>
<dbReference type="EMBL" id="FODH01000001">
    <property type="protein sequence ID" value="SEN45271.1"/>
    <property type="molecule type" value="Genomic_DNA"/>
</dbReference>
<evidence type="ECO:0000313" key="2">
    <source>
        <dbReference type="EMBL" id="SEN45271.1"/>
    </source>
</evidence>
<reference evidence="1 4" key="2">
    <citation type="submission" date="2021-06" db="EMBL/GenBank/DDBJ databases">
        <title>Whole genome sequence of Paenibacillus sophorae DSM23020 for comparative genomics.</title>
        <authorList>
            <person name="Kim M.-J."/>
            <person name="Lee G."/>
            <person name="Shin J.-H."/>
        </authorList>
    </citation>
    <scope>NUCLEOTIDE SEQUENCE [LARGE SCALE GENOMIC DNA]</scope>
    <source>
        <strain evidence="1 4">DSM 23020</strain>
    </source>
</reference>
<name>A0A1H8GM90_9BACL</name>
<dbReference type="EMBL" id="CP076607">
    <property type="protein sequence ID" value="QWU14279.1"/>
    <property type="molecule type" value="Genomic_DNA"/>
</dbReference>
<dbReference type="InterPro" id="IPR020285">
    <property type="entry name" value="Gp17"/>
</dbReference>
<dbReference type="STRING" id="1333845.SAMN04487895_101576"/>
<evidence type="ECO:0000313" key="3">
    <source>
        <dbReference type="Proteomes" id="UP000198809"/>
    </source>
</evidence>
<dbReference type="Proteomes" id="UP000198809">
    <property type="component" value="Unassembled WGS sequence"/>
</dbReference>
<dbReference type="Proteomes" id="UP000683429">
    <property type="component" value="Chromosome"/>
</dbReference>
<protein>
    <submittedName>
        <fullName evidence="2">Uncharacterized protein</fullName>
    </submittedName>
</protein>
<dbReference type="AlphaFoldDB" id="A0A1H8GM90"/>
<reference evidence="2 3" key="1">
    <citation type="submission" date="2016-10" db="EMBL/GenBank/DDBJ databases">
        <authorList>
            <person name="de Groot N.N."/>
        </authorList>
    </citation>
    <scope>NUCLEOTIDE SEQUENCE [LARGE SCALE GENOMIC DNA]</scope>
    <source>
        <strain evidence="2 3">CGMCC 1.10238</strain>
    </source>
</reference>
<gene>
    <name evidence="1" type="ORF">KP014_20445</name>
    <name evidence="2" type="ORF">SAMN04487895_101576</name>
</gene>
<accession>A0A1H8GM90</accession>